<organism evidence="1">
    <name type="scientific">Siphoviridae sp. ctWdm1</name>
    <dbReference type="NCBI Taxonomy" id="2827883"/>
    <lineage>
        <taxon>Viruses</taxon>
        <taxon>Duplodnaviria</taxon>
        <taxon>Heunggongvirae</taxon>
        <taxon>Uroviricota</taxon>
        <taxon>Caudoviricetes</taxon>
    </lineage>
</organism>
<reference evidence="1" key="1">
    <citation type="journal article" date="2021" name="Proc. Natl. Acad. Sci. U.S.A.">
        <title>A Catalog of Tens of Thousands of Viruses from Human Metagenomes Reveals Hidden Associations with Chronic Diseases.</title>
        <authorList>
            <person name="Tisza M.J."/>
            <person name="Buck C.B."/>
        </authorList>
    </citation>
    <scope>NUCLEOTIDE SEQUENCE</scope>
    <source>
        <strain evidence="1">CtWdm1</strain>
    </source>
</reference>
<protein>
    <submittedName>
        <fullName evidence="1">Uncharacterized protein</fullName>
    </submittedName>
</protein>
<evidence type="ECO:0000313" key="1">
    <source>
        <dbReference type="EMBL" id="DAF43566.1"/>
    </source>
</evidence>
<proteinExistence type="predicted"/>
<name>A0A8S5RXQ8_9CAUD</name>
<accession>A0A8S5RXQ8</accession>
<dbReference type="EMBL" id="BK032509">
    <property type="protein sequence ID" value="DAF43566.1"/>
    <property type="molecule type" value="Genomic_DNA"/>
</dbReference>
<sequence length="71" mass="8677">MIFYTVIRFNLYRNGSVRKYQRLYKTPRKFKTKEKAVRYANELFKNKNCLCIQVDLNDEFGVIETVFEKTR</sequence>